<comment type="caution">
    <text evidence="1">The sequence shown here is derived from an EMBL/GenBank/DDBJ whole genome shotgun (WGS) entry which is preliminary data.</text>
</comment>
<dbReference type="Proteomes" id="UP000276133">
    <property type="component" value="Unassembled WGS sequence"/>
</dbReference>
<gene>
    <name evidence="1" type="ORF">BpHYR1_018454</name>
</gene>
<evidence type="ECO:0000313" key="2">
    <source>
        <dbReference type="Proteomes" id="UP000276133"/>
    </source>
</evidence>
<dbReference type="AlphaFoldDB" id="A0A3M7PQ23"/>
<sequence>MPFFNENQLRNQTMKIFKLPNNKIQIDKLLFLLNSGINNVQHLKHLTVLIVCITFNTTNIL</sequence>
<name>A0A3M7PQ23_BRAPC</name>
<dbReference type="EMBL" id="REGN01009452">
    <property type="protein sequence ID" value="RNA01143.1"/>
    <property type="molecule type" value="Genomic_DNA"/>
</dbReference>
<evidence type="ECO:0000313" key="1">
    <source>
        <dbReference type="EMBL" id="RNA01143.1"/>
    </source>
</evidence>
<proteinExistence type="predicted"/>
<accession>A0A3M7PQ23</accession>
<reference evidence="1 2" key="1">
    <citation type="journal article" date="2018" name="Sci. Rep.">
        <title>Genomic signatures of local adaptation to the degree of environmental predictability in rotifers.</title>
        <authorList>
            <person name="Franch-Gras L."/>
            <person name="Hahn C."/>
            <person name="Garcia-Roger E.M."/>
            <person name="Carmona M.J."/>
            <person name="Serra M."/>
            <person name="Gomez A."/>
        </authorList>
    </citation>
    <scope>NUCLEOTIDE SEQUENCE [LARGE SCALE GENOMIC DNA]</scope>
    <source>
        <strain evidence="1">HYR1</strain>
    </source>
</reference>
<keyword evidence="2" id="KW-1185">Reference proteome</keyword>
<protein>
    <submittedName>
        <fullName evidence="1">Uncharacterized protein</fullName>
    </submittedName>
</protein>
<organism evidence="1 2">
    <name type="scientific">Brachionus plicatilis</name>
    <name type="common">Marine rotifer</name>
    <name type="synonym">Brachionus muelleri</name>
    <dbReference type="NCBI Taxonomy" id="10195"/>
    <lineage>
        <taxon>Eukaryota</taxon>
        <taxon>Metazoa</taxon>
        <taxon>Spiralia</taxon>
        <taxon>Gnathifera</taxon>
        <taxon>Rotifera</taxon>
        <taxon>Eurotatoria</taxon>
        <taxon>Monogononta</taxon>
        <taxon>Pseudotrocha</taxon>
        <taxon>Ploima</taxon>
        <taxon>Brachionidae</taxon>
        <taxon>Brachionus</taxon>
    </lineage>
</organism>